<keyword evidence="3" id="KW-0732">Signal</keyword>
<evidence type="ECO:0000256" key="3">
    <source>
        <dbReference type="RuleBase" id="RU361235"/>
    </source>
</evidence>
<dbReference type="PROSITE" id="PS00122">
    <property type="entry name" value="CARBOXYLESTERASE_B_1"/>
    <property type="match status" value="1"/>
</dbReference>
<dbReference type="InterPro" id="IPR050309">
    <property type="entry name" value="Type-B_Carboxylest/Lipase"/>
</dbReference>
<keyword evidence="6" id="KW-1185">Reference proteome</keyword>
<dbReference type="EMBL" id="ARYJ01000003">
    <property type="protein sequence ID" value="KCZ89809.1"/>
    <property type="molecule type" value="Genomic_DNA"/>
</dbReference>
<protein>
    <recommendedName>
        <fullName evidence="3">Carboxylic ester hydrolase</fullName>
        <ecNumber evidence="3">3.1.1.-</ecNumber>
    </recommendedName>
</protein>
<dbReference type="eggNOG" id="COG2272">
    <property type="taxonomic scope" value="Bacteria"/>
</dbReference>
<feature type="signal peptide" evidence="3">
    <location>
        <begin position="1"/>
        <end position="23"/>
    </location>
</feature>
<name>A0A059FGQ3_9PROT</name>
<dbReference type="InterPro" id="IPR019826">
    <property type="entry name" value="Carboxylesterase_B_AS"/>
</dbReference>
<comment type="caution">
    <text evidence="5">The sequence shown here is derived from an EMBL/GenBank/DDBJ whole genome shotgun (WGS) entry which is preliminary data.</text>
</comment>
<accession>A0A059FGQ3</accession>
<evidence type="ECO:0000313" key="5">
    <source>
        <dbReference type="EMBL" id="KCZ89809.1"/>
    </source>
</evidence>
<dbReference type="Proteomes" id="UP000024816">
    <property type="component" value="Unassembled WGS sequence"/>
</dbReference>
<dbReference type="AlphaFoldDB" id="A0A059FGQ3"/>
<dbReference type="RefSeq" id="WP_035579508.1">
    <property type="nucleotide sequence ID" value="NZ_ARYJ01000003.1"/>
</dbReference>
<evidence type="ECO:0000256" key="2">
    <source>
        <dbReference type="ARBA" id="ARBA00022801"/>
    </source>
</evidence>
<reference evidence="5 6" key="1">
    <citation type="journal article" date="2014" name="Antonie Van Leeuwenhoek">
        <title>Hyphomonas beringensis sp. nov. and Hyphomonas chukchiensis sp. nov., isolated from surface seawater of the Bering Sea and Chukchi Sea.</title>
        <authorList>
            <person name="Li C."/>
            <person name="Lai Q."/>
            <person name="Li G."/>
            <person name="Dong C."/>
            <person name="Wang J."/>
            <person name="Liao Y."/>
            <person name="Shao Z."/>
        </authorList>
    </citation>
    <scope>NUCLEOTIDE SEQUENCE [LARGE SCALE GENOMIC DNA]</scope>
    <source>
        <strain evidence="5 6">VP2</strain>
    </source>
</reference>
<dbReference type="SUPFAM" id="SSF53474">
    <property type="entry name" value="alpha/beta-Hydrolases"/>
    <property type="match status" value="1"/>
</dbReference>
<dbReference type="Pfam" id="PF00135">
    <property type="entry name" value="COesterase"/>
    <property type="match status" value="1"/>
</dbReference>
<dbReference type="GO" id="GO:0016787">
    <property type="term" value="F:hydrolase activity"/>
    <property type="evidence" value="ECO:0007669"/>
    <property type="project" value="UniProtKB-KW"/>
</dbReference>
<evidence type="ECO:0000256" key="1">
    <source>
        <dbReference type="ARBA" id="ARBA00005964"/>
    </source>
</evidence>
<sequence length="550" mass="58934">MASQTRFRTLLLAIAATALSACGNPAPEVSARPLVELRQGVLAGEYEGKLDVFRGIPYAAPPVGSARWIAPGPAPAWEGVRDASSFGPACIQPPVPETSLYYDPPTEISEDCLTLNVWAGADAETAPVIVWIHGGSLRIGSSAEPMYDGSEFADRGVVFVSVNYRLGVLGYLAHADLSAEAPDGVSGNYGLRDQIAALQWVRDNIHAFGGDPENVTIMGESAGALSVSYLLTSPQAEGLFHKAIIESPNARNFPELKTAAYGLPSAEATGASVFESLGLETLDAARAMDAQDLTNRAGFFAQGTIDGKVLPLQIVDAFDTGRFAKVPVLAGFNSGEVRSQRAFAPRPPDSAETYEAEIAARYGDMTEAFLDIYPADDLQGSILATLRDAIYGWAAERIVRKEAAAGQPAFMYVFDYCYPAAEAADLCAFHASELPFVFGNLDSEILPPNWPVPDGDQDRAISDTLLDYWTSFAATGRPESVYGPVWSSYDQDQSYLDIGQTLRSRTDPMPGMFELHEQLVAQRKAAGEPWFLNIGLGAQPLRDAAGDDAE</sequence>
<dbReference type="InterPro" id="IPR002018">
    <property type="entry name" value="CarbesteraseB"/>
</dbReference>
<dbReference type="PATRIC" id="fig|1280952.3.peg.1219"/>
<dbReference type="STRING" id="1280952.HJA_06142"/>
<dbReference type="Gene3D" id="3.40.50.1820">
    <property type="entry name" value="alpha/beta hydrolase"/>
    <property type="match status" value="1"/>
</dbReference>
<feature type="chain" id="PRO_5005102447" description="Carboxylic ester hydrolase" evidence="3">
    <location>
        <begin position="24"/>
        <end position="550"/>
    </location>
</feature>
<keyword evidence="2 3" id="KW-0378">Hydrolase</keyword>
<proteinExistence type="inferred from homology"/>
<feature type="domain" description="Carboxylesterase type B" evidence="4">
    <location>
        <begin position="33"/>
        <end position="503"/>
    </location>
</feature>
<dbReference type="EC" id="3.1.1.-" evidence="3"/>
<evidence type="ECO:0000313" key="6">
    <source>
        <dbReference type="Proteomes" id="UP000024816"/>
    </source>
</evidence>
<dbReference type="InterPro" id="IPR029058">
    <property type="entry name" value="AB_hydrolase_fold"/>
</dbReference>
<dbReference type="PANTHER" id="PTHR11559">
    <property type="entry name" value="CARBOXYLESTERASE"/>
    <property type="match status" value="1"/>
</dbReference>
<dbReference type="OrthoDB" id="9775851at2"/>
<gene>
    <name evidence="5" type="ORF">HJA_06142</name>
</gene>
<comment type="similarity">
    <text evidence="1 3">Belongs to the type-B carboxylesterase/lipase family.</text>
</comment>
<dbReference type="PROSITE" id="PS51257">
    <property type="entry name" value="PROKAR_LIPOPROTEIN"/>
    <property type="match status" value="1"/>
</dbReference>
<evidence type="ECO:0000259" key="4">
    <source>
        <dbReference type="Pfam" id="PF00135"/>
    </source>
</evidence>
<organism evidence="5 6">
    <name type="scientific">Hyphomonas jannaschiana VP2</name>
    <dbReference type="NCBI Taxonomy" id="1280952"/>
    <lineage>
        <taxon>Bacteria</taxon>
        <taxon>Pseudomonadati</taxon>
        <taxon>Pseudomonadota</taxon>
        <taxon>Alphaproteobacteria</taxon>
        <taxon>Hyphomonadales</taxon>
        <taxon>Hyphomonadaceae</taxon>
        <taxon>Hyphomonas</taxon>
    </lineage>
</organism>
<dbReference type="ESTHER" id="9rhob-a0a059fgq3">
    <property type="family name" value="Carb_B_Bacteria"/>
</dbReference>